<dbReference type="Gene3D" id="3.20.20.80">
    <property type="entry name" value="Glycosidases"/>
    <property type="match status" value="1"/>
</dbReference>
<gene>
    <name evidence="3" type="ORF">RN001_012163</name>
</gene>
<evidence type="ECO:0000256" key="1">
    <source>
        <dbReference type="SAM" id="Phobius"/>
    </source>
</evidence>
<dbReference type="SUPFAM" id="SSF51445">
    <property type="entry name" value="(Trans)glycosidases"/>
    <property type="match status" value="1"/>
</dbReference>
<dbReference type="InterPro" id="IPR006047">
    <property type="entry name" value="GH13_cat_dom"/>
</dbReference>
<protein>
    <recommendedName>
        <fullName evidence="2">Glycosyl hydrolase family 13 catalytic domain-containing protein</fullName>
    </recommendedName>
</protein>
<dbReference type="EMBL" id="JARPUR010000005">
    <property type="protein sequence ID" value="KAK4875741.1"/>
    <property type="molecule type" value="Genomic_DNA"/>
</dbReference>
<proteinExistence type="predicted"/>
<dbReference type="Proteomes" id="UP001353858">
    <property type="component" value="Unassembled WGS sequence"/>
</dbReference>
<dbReference type="GO" id="GO:0005975">
    <property type="term" value="P:carbohydrate metabolic process"/>
    <property type="evidence" value="ECO:0007669"/>
    <property type="project" value="InterPro"/>
</dbReference>
<reference evidence="4" key="1">
    <citation type="submission" date="2023-01" db="EMBL/GenBank/DDBJ databases">
        <title>Key to firefly adult light organ development and bioluminescence: homeobox transcription factors regulate luciferase expression and transportation to peroxisome.</title>
        <authorList>
            <person name="Fu X."/>
        </authorList>
    </citation>
    <scope>NUCLEOTIDE SEQUENCE [LARGE SCALE GENOMIC DNA]</scope>
</reference>
<keyword evidence="1" id="KW-1133">Transmembrane helix</keyword>
<organism evidence="3 4">
    <name type="scientific">Aquatica leii</name>
    <dbReference type="NCBI Taxonomy" id="1421715"/>
    <lineage>
        <taxon>Eukaryota</taxon>
        <taxon>Metazoa</taxon>
        <taxon>Ecdysozoa</taxon>
        <taxon>Arthropoda</taxon>
        <taxon>Hexapoda</taxon>
        <taxon>Insecta</taxon>
        <taxon>Pterygota</taxon>
        <taxon>Neoptera</taxon>
        <taxon>Endopterygota</taxon>
        <taxon>Coleoptera</taxon>
        <taxon>Polyphaga</taxon>
        <taxon>Elateriformia</taxon>
        <taxon>Elateroidea</taxon>
        <taxon>Lampyridae</taxon>
        <taxon>Luciolinae</taxon>
        <taxon>Aquatica</taxon>
    </lineage>
</organism>
<keyword evidence="4" id="KW-1185">Reference proteome</keyword>
<dbReference type="PANTHER" id="PTHR10357:SF225">
    <property type="entry name" value="MALTASE 1-LIKE PROTEIN"/>
    <property type="match status" value="1"/>
</dbReference>
<feature type="domain" description="Glycosyl hydrolase family 13 catalytic" evidence="2">
    <location>
        <begin position="178"/>
        <end position="506"/>
    </location>
</feature>
<sequence>MASMLHVDTNATFLTDEVASICPLLTPSPPTNALVNPLPESEEPNFLSPQELVTKLHQVEDDNTEGGDSASSNSSTLAEPACAQLLTGHKSYLHINKNEETVAEETGGKTQNLQMTFRNPPENYFFMKWNWPIIRKISAGLFLSGIVAMVAVVITMVWKLPKTCNPPTEWYQGKLMYEIFPASFSDSNDDGIGDLKGIASRINYLTDLGVQSIRLTSIFASLHYPENYNNVTSLTEIAPQLGNMTDFKLLVNTLHGENIFLVLDIPVWPFFKDLNKTTDKNRTHFDNLEDDPIEDIIMYWSKHGVDGFYLKGLEFLADDPKFAVSLRRWKKLLDYNKILIADYVLIEIANSHIINTVLNHIDLVDIRLEVIGGVEKISEQIEAIFNSTLFTQAANPWVLWSLSNENTIRLANKLPYTNATSGATLLQMMLPGTPCLFYGDEIGLQQVFDPHEDRKTVEHLHQLAAMAWEPPNKPFTRKGILPWMHSQPTPINMAQLNVTAKMAALRATSPSIYINSINKEGINKANAEIKYKENDLLVMQRWYPRRKSYVVVSNLGFVHISADLSTLLYSGQIVVGPTANSKHESLTFKDISLWPGESVIVLLD</sequence>
<dbReference type="CDD" id="cd00551">
    <property type="entry name" value="AmyAc_family"/>
    <property type="match status" value="1"/>
</dbReference>
<dbReference type="SMART" id="SM00642">
    <property type="entry name" value="Aamy"/>
    <property type="match status" value="1"/>
</dbReference>
<dbReference type="AlphaFoldDB" id="A0AAN7P5J1"/>
<comment type="caution">
    <text evidence="3">The sequence shown here is derived from an EMBL/GenBank/DDBJ whole genome shotgun (WGS) entry which is preliminary data.</text>
</comment>
<evidence type="ECO:0000313" key="3">
    <source>
        <dbReference type="EMBL" id="KAK4875741.1"/>
    </source>
</evidence>
<accession>A0AAN7P5J1</accession>
<name>A0AAN7P5J1_9COLE</name>
<dbReference type="Pfam" id="PF00128">
    <property type="entry name" value="Alpha-amylase"/>
    <property type="match status" value="1"/>
</dbReference>
<keyword evidence="1" id="KW-0812">Transmembrane</keyword>
<dbReference type="InterPro" id="IPR017853">
    <property type="entry name" value="GH"/>
</dbReference>
<keyword evidence="1" id="KW-0472">Membrane</keyword>
<evidence type="ECO:0000313" key="4">
    <source>
        <dbReference type="Proteomes" id="UP001353858"/>
    </source>
</evidence>
<dbReference type="PANTHER" id="PTHR10357">
    <property type="entry name" value="ALPHA-AMYLASE FAMILY MEMBER"/>
    <property type="match status" value="1"/>
</dbReference>
<evidence type="ECO:0000259" key="2">
    <source>
        <dbReference type="SMART" id="SM00642"/>
    </source>
</evidence>
<feature type="transmembrane region" description="Helical" evidence="1">
    <location>
        <begin position="137"/>
        <end position="158"/>
    </location>
</feature>